<feature type="region of interest" description="Disordered" evidence="1">
    <location>
        <begin position="148"/>
        <end position="297"/>
    </location>
</feature>
<dbReference type="Proteomes" id="UP000799092">
    <property type="component" value="Unassembled WGS sequence"/>
</dbReference>
<dbReference type="InterPro" id="IPR018392">
    <property type="entry name" value="LysM"/>
</dbReference>
<organism evidence="3 4">
    <name type="scientific">Aquibacillus halophilus</name>
    <dbReference type="NCBI Taxonomy" id="930132"/>
    <lineage>
        <taxon>Bacteria</taxon>
        <taxon>Bacillati</taxon>
        <taxon>Bacillota</taxon>
        <taxon>Bacilli</taxon>
        <taxon>Bacillales</taxon>
        <taxon>Bacillaceae</taxon>
        <taxon>Aquibacillus</taxon>
    </lineage>
</organism>
<dbReference type="AlphaFoldDB" id="A0A6A8DB65"/>
<dbReference type="NCBIfam" id="TIGR02907">
    <property type="entry name" value="spore_VI_D"/>
    <property type="match status" value="1"/>
</dbReference>
<dbReference type="InterPro" id="IPR036779">
    <property type="entry name" value="LysM_dom_sf"/>
</dbReference>
<dbReference type="SUPFAM" id="SSF54106">
    <property type="entry name" value="LysM domain"/>
    <property type="match status" value="1"/>
</dbReference>
<dbReference type="Gene3D" id="3.10.350.10">
    <property type="entry name" value="LysM domain"/>
    <property type="match status" value="1"/>
</dbReference>
<evidence type="ECO:0000256" key="1">
    <source>
        <dbReference type="SAM" id="MobiDB-lite"/>
    </source>
</evidence>
<gene>
    <name evidence="3" type="primary">spoVID</name>
    <name evidence="3" type="ORF">GH741_09675</name>
</gene>
<dbReference type="PROSITE" id="PS51782">
    <property type="entry name" value="LYSM"/>
    <property type="match status" value="1"/>
</dbReference>
<feature type="compositionally biased region" description="Acidic residues" evidence="1">
    <location>
        <begin position="164"/>
        <end position="200"/>
    </location>
</feature>
<dbReference type="Pfam" id="PF01476">
    <property type="entry name" value="LysM"/>
    <property type="match status" value="1"/>
</dbReference>
<protein>
    <submittedName>
        <fullName evidence="3">Stage VI sporulation protein D</fullName>
    </submittedName>
</protein>
<dbReference type="CDD" id="cd00118">
    <property type="entry name" value="LysM"/>
    <property type="match status" value="1"/>
</dbReference>
<proteinExistence type="predicted"/>
<accession>A0A6A8DB65</accession>
<sequence>MLANGDQSVFTFDLSESLWFEKGQEVDEIMGISLEPEISIQEFDDFISIRGVIELKGEYFQVRESAEEEVLSLRDHPSQRFVDRVESYEDGVNEFFHNFPVEVSIPKYRIDSLDDVMVGIESFDYELPENSQLKLNAVIAIHGVVEDRTEPTEEYQEPGKSYDDVDDIDESEREEEEEIIYEEPLVEEPEPEVEIDETFEFDLKEKEEENKVEVKRDEHEEVKSGKKDSKNTEKERWKNKKSQSLSEFFGSMDKPKKAEKVEDVAESMESSSIVSFSSYSKEESEDDYESSREERVQQDTTYLMNIFEDDDEDRFSSMKMCIVQESDTLSSLAEKYNISALNISKTNRLEDDQLSEGQILYIPNKNAKVK</sequence>
<feature type="compositionally biased region" description="Basic and acidic residues" evidence="1">
    <location>
        <begin position="201"/>
        <end position="236"/>
    </location>
</feature>
<dbReference type="EMBL" id="WJNG01000007">
    <property type="protein sequence ID" value="MRH42953.1"/>
    <property type="molecule type" value="Genomic_DNA"/>
</dbReference>
<evidence type="ECO:0000313" key="4">
    <source>
        <dbReference type="Proteomes" id="UP000799092"/>
    </source>
</evidence>
<feature type="domain" description="LysM" evidence="2">
    <location>
        <begin position="319"/>
        <end position="362"/>
    </location>
</feature>
<feature type="compositionally biased region" description="Low complexity" evidence="1">
    <location>
        <begin position="267"/>
        <end position="279"/>
    </location>
</feature>
<comment type="caution">
    <text evidence="3">The sequence shown here is derived from an EMBL/GenBank/DDBJ whole genome shotgun (WGS) entry which is preliminary data.</text>
</comment>
<keyword evidence="4" id="KW-1185">Reference proteome</keyword>
<dbReference type="InterPro" id="IPR048862">
    <property type="entry name" value="SPOCS_spoVID_N"/>
</dbReference>
<dbReference type="SMART" id="SM00257">
    <property type="entry name" value="LysM"/>
    <property type="match status" value="1"/>
</dbReference>
<feature type="compositionally biased region" description="Basic and acidic residues" evidence="1">
    <location>
        <begin position="253"/>
        <end position="263"/>
    </location>
</feature>
<name>A0A6A8DB65_9BACI</name>
<reference evidence="3" key="1">
    <citation type="submission" date="2019-11" db="EMBL/GenBank/DDBJ databases">
        <authorList>
            <person name="Li J."/>
        </authorList>
    </citation>
    <scope>NUCLEOTIDE SEQUENCE</scope>
    <source>
        <strain evidence="3">B6B</strain>
    </source>
</reference>
<dbReference type="InterPro" id="IPR014256">
    <property type="entry name" value="Spore_VI_D"/>
</dbReference>
<evidence type="ECO:0000313" key="3">
    <source>
        <dbReference type="EMBL" id="MRH42953.1"/>
    </source>
</evidence>
<evidence type="ECO:0000259" key="2">
    <source>
        <dbReference type="PROSITE" id="PS51782"/>
    </source>
</evidence>
<dbReference type="Pfam" id="PF20918">
    <property type="entry name" value="SPOCS_spoVID-N"/>
    <property type="match status" value="1"/>
</dbReference>